<name>A0A9Q0WJN4_9ROSI</name>
<dbReference type="AlphaFoldDB" id="A0A9Q0WJN4"/>
<dbReference type="Proteomes" id="UP001151752">
    <property type="component" value="Chromosome 8"/>
</dbReference>
<gene>
    <name evidence="1" type="ORF">OIU74_021488</name>
</gene>
<evidence type="ECO:0000313" key="1">
    <source>
        <dbReference type="EMBL" id="KAJ6767631.1"/>
    </source>
</evidence>
<dbReference type="EMBL" id="JAPFFM010000003">
    <property type="protein sequence ID" value="KAJ6767631.1"/>
    <property type="molecule type" value="Genomic_DNA"/>
</dbReference>
<accession>A0A9Q0WJN4</accession>
<reference evidence="1" key="2">
    <citation type="journal article" date="2023" name="Int. J. Mol. Sci.">
        <title>De Novo Assembly and Annotation of 11 Diverse Shrub Willow (Salix) Genomes Reveals Novel Gene Organization in Sex-Linked Regions.</title>
        <authorList>
            <person name="Hyden B."/>
            <person name="Feng K."/>
            <person name="Yates T.B."/>
            <person name="Jawdy S."/>
            <person name="Cereghino C."/>
            <person name="Smart L.B."/>
            <person name="Muchero W."/>
        </authorList>
    </citation>
    <scope>NUCLEOTIDE SEQUENCE</scope>
    <source>
        <tissue evidence="1">Shoot tip</tissue>
    </source>
</reference>
<keyword evidence="2" id="KW-1185">Reference proteome</keyword>
<evidence type="ECO:0000313" key="2">
    <source>
        <dbReference type="Proteomes" id="UP001151752"/>
    </source>
</evidence>
<organism evidence="1 2">
    <name type="scientific">Salix koriyanagi</name>
    <dbReference type="NCBI Taxonomy" id="2511006"/>
    <lineage>
        <taxon>Eukaryota</taxon>
        <taxon>Viridiplantae</taxon>
        <taxon>Streptophyta</taxon>
        <taxon>Embryophyta</taxon>
        <taxon>Tracheophyta</taxon>
        <taxon>Spermatophyta</taxon>
        <taxon>Magnoliopsida</taxon>
        <taxon>eudicotyledons</taxon>
        <taxon>Gunneridae</taxon>
        <taxon>Pentapetalae</taxon>
        <taxon>rosids</taxon>
        <taxon>fabids</taxon>
        <taxon>Malpighiales</taxon>
        <taxon>Salicaceae</taxon>
        <taxon>Saliceae</taxon>
        <taxon>Salix</taxon>
    </lineage>
</organism>
<comment type="caution">
    <text evidence="1">The sequence shown here is derived from an EMBL/GenBank/DDBJ whole genome shotgun (WGS) entry which is preliminary data.</text>
</comment>
<sequence>MDLDSCREGEHLDCFPFGDCHVSRNQWFIPCHQIYF</sequence>
<reference evidence="1" key="1">
    <citation type="submission" date="2022-11" db="EMBL/GenBank/DDBJ databases">
        <authorList>
            <person name="Hyden B.L."/>
            <person name="Feng K."/>
            <person name="Yates T."/>
            <person name="Jawdy S."/>
            <person name="Smart L.B."/>
            <person name="Muchero W."/>
        </authorList>
    </citation>
    <scope>NUCLEOTIDE SEQUENCE</scope>
    <source>
        <tissue evidence="1">Shoot tip</tissue>
    </source>
</reference>
<proteinExistence type="predicted"/>
<protein>
    <submittedName>
        <fullName evidence="1">Uncharacterized protein</fullName>
    </submittedName>
</protein>